<evidence type="ECO:0000256" key="5">
    <source>
        <dbReference type="SAM" id="MobiDB-lite"/>
    </source>
</evidence>
<proteinExistence type="inferred from homology"/>
<accession>A0A2T7PB53</accession>
<evidence type="ECO:0000256" key="3">
    <source>
        <dbReference type="ARBA" id="ARBA00022525"/>
    </source>
</evidence>
<dbReference type="OrthoDB" id="5975249at2759"/>
<gene>
    <name evidence="6" type="ORF">C0Q70_09928</name>
</gene>
<evidence type="ECO:0000313" key="6">
    <source>
        <dbReference type="EMBL" id="PVD30655.1"/>
    </source>
</evidence>
<keyword evidence="4" id="KW-1015">Disulfide bond</keyword>
<dbReference type="GO" id="GO:0030199">
    <property type="term" value="P:collagen fibril organization"/>
    <property type="evidence" value="ECO:0007669"/>
    <property type="project" value="TreeGrafter"/>
</dbReference>
<evidence type="ECO:0000256" key="4">
    <source>
        <dbReference type="ARBA" id="ARBA00023157"/>
    </source>
</evidence>
<dbReference type="PANTHER" id="PTHR15040">
    <property type="entry name" value="DERMATOPONTIN-RELATED"/>
    <property type="match status" value="1"/>
</dbReference>
<comment type="caution">
    <text evidence="6">The sequence shown here is derived from an EMBL/GenBank/DDBJ whole genome shotgun (WGS) entry which is preliminary data.</text>
</comment>
<evidence type="ECO:0000256" key="2">
    <source>
        <dbReference type="ARBA" id="ARBA00008712"/>
    </source>
</evidence>
<dbReference type="AlphaFoldDB" id="A0A2T7PB53"/>
<dbReference type="PANTHER" id="PTHR15040:SF1">
    <property type="entry name" value="DERMATOPONTIN-LIKE ISOFORM X1"/>
    <property type="match status" value="1"/>
</dbReference>
<evidence type="ECO:0000313" key="7">
    <source>
        <dbReference type="Proteomes" id="UP000245119"/>
    </source>
</evidence>
<dbReference type="Proteomes" id="UP000245119">
    <property type="component" value="Linkage Group LG5"/>
</dbReference>
<dbReference type="STRING" id="400727.A0A2T7PB53"/>
<keyword evidence="3" id="KW-0964">Secreted</keyword>
<dbReference type="EMBL" id="PZQS01000005">
    <property type="protein sequence ID" value="PVD30655.1"/>
    <property type="molecule type" value="Genomic_DNA"/>
</dbReference>
<protein>
    <submittedName>
        <fullName evidence="6">Uncharacterized protein</fullName>
    </submittedName>
</protein>
<sequence length="170" mass="18584">MPNKTNSRIGNAPTLTPPTPTPTTPTTPNTNTKNGIEIWQLGVLALTLAGVEGWVNQYDDPFSWSCPAGQFISSITSIHNDHYEDRLLQFHLFITSCSGSVTNCQWSDYVNEFDEPLNYQCPGQGFIVGIGSYHNSRTKTDASAFSAAKFEGPLCIRVEPHGGKTNGMDL</sequence>
<keyword evidence="7" id="KW-1185">Reference proteome</keyword>
<feature type="region of interest" description="Disordered" evidence="5">
    <location>
        <begin position="1"/>
        <end position="32"/>
    </location>
</feature>
<organism evidence="6 7">
    <name type="scientific">Pomacea canaliculata</name>
    <name type="common">Golden apple snail</name>
    <dbReference type="NCBI Taxonomy" id="400727"/>
    <lineage>
        <taxon>Eukaryota</taxon>
        <taxon>Metazoa</taxon>
        <taxon>Spiralia</taxon>
        <taxon>Lophotrochozoa</taxon>
        <taxon>Mollusca</taxon>
        <taxon>Gastropoda</taxon>
        <taxon>Caenogastropoda</taxon>
        <taxon>Architaenioglossa</taxon>
        <taxon>Ampullarioidea</taxon>
        <taxon>Ampullariidae</taxon>
        <taxon>Pomacea</taxon>
    </lineage>
</organism>
<dbReference type="InterPro" id="IPR026645">
    <property type="entry name" value="Dermatopontin"/>
</dbReference>
<dbReference type="GO" id="GO:0031012">
    <property type="term" value="C:extracellular matrix"/>
    <property type="evidence" value="ECO:0007669"/>
    <property type="project" value="TreeGrafter"/>
</dbReference>
<dbReference type="Pfam" id="PF14704">
    <property type="entry name" value="DERM"/>
    <property type="match status" value="1"/>
</dbReference>
<name>A0A2T7PB53_POMCA</name>
<evidence type="ECO:0000256" key="1">
    <source>
        <dbReference type="ARBA" id="ARBA00004613"/>
    </source>
</evidence>
<dbReference type="GO" id="GO:0005615">
    <property type="term" value="C:extracellular space"/>
    <property type="evidence" value="ECO:0007669"/>
    <property type="project" value="TreeGrafter"/>
</dbReference>
<comment type="similarity">
    <text evidence="2">Belongs to the dermatopontin family.</text>
</comment>
<reference evidence="6 7" key="1">
    <citation type="submission" date="2018-04" db="EMBL/GenBank/DDBJ databases">
        <title>The genome of golden apple snail Pomacea canaliculata provides insight into stress tolerance and invasive adaptation.</title>
        <authorList>
            <person name="Liu C."/>
            <person name="Liu B."/>
            <person name="Ren Y."/>
            <person name="Zhang Y."/>
            <person name="Wang H."/>
            <person name="Li S."/>
            <person name="Jiang F."/>
            <person name="Yin L."/>
            <person name="Zhang G."/>
            <person name="Qian W."/>
            <person name="Fan W."/>
        </authorList>
    </citation>
    <scope>NUCLEOTIDE SEQUENCE [LARGE SCALE GENOMIC DNA]</scope>
    <source>
        <strain evidence="6">SZHN2017</strain>
        <tissue evidence="6">Muscle</tissue>
    </source>
</reference>
<comment type="subcellular location">
    <subcellularLocation>
        <location evidence="1">Secreted</location>
    </subcellularLocation>
</comment>
<feature type="compositionally biased region" description="Pro residues" evidence="5">
    <location>
        <begin position="15"/>
        <end position="25"/>
    </location>
</feature>